<dbReference type="STRING" id="1798664.A3C93_06420"/>
<protein>
    <submittedName>
        <fullName evidence="1">Uncharacterized protein</fullName>
    </submittedName>
</protein>
<organism evidence="1 2">
    <name type="scientific">Candidatus Lloydbacteria bacterium RIFCSPHIGHO2_02_FULL_54_17</name>
    <dbReference type="NCBI Taxonomy" id="1798664"/>
    <lineage>
        <taxon>Bacteria</taxon>
        <taxon>Candidatus Lloydiibacteriota</taxon>
    </lineage>
</organism>
<accession>A0A1G2DIC3</accession>
<evidence type="ECO:0000313" key="2">
    <source>
        <dbReference type="Proteomes" id="UP000178636"/>
    </source>
</evidence>
<dbReference type="Proteomes" id="UP000178636">
    <property type="component" value="Unassembled WGS sequence"/>
</dbReference>
<name>A0A1G2DIC3_9BACT</name>
<sequence length="107" mass="12219">MKKKTATKKQDSHTQEIKRYLGVLSEDFQGRVSGIAEQFGGLNRKLDDHTDSIANITKKLDTHTQMIGQLMIDVQEIKNEKVGRSEFARLEKRVVRIENTLHGVRGK</sequence>
<comment type="caution">
    <text evidence="1">The sequence shown here is derived from an EMBL/GenBank/DDBJ whole genome shotgun (WGS) entry which is preliminary data.</text>
</comment>
<reference evidence="1 2" key="1">
    <citation type="journal article" date="2016" name="Nat. Commun.">
        <title>Thousands of microbial genomes shed light on interconnected biogeochemical processes in an aquifer system.</title>
        <authorList>
            <person name="Anantharaman K."/>
            <person name="Brown C.T."/>
            <person name="Hug L.A."/>
            <person name="Sharon I."/>
            <person name="Castelle C.J."/>
            <person name="Probst A.J."/>
            <person name="Thomas B.C."/>
            <person name="Singh A."/>
            <person name="Wilkins M.J."/>
            <person name="Karaoz U."/>
            <person name="Brodie E.L."/>
            <person name="Williams K.H."/>
            <person name="Hubbard S.S."/>
            <person name="Banfield J.F."/>
        </authorList>
    </citation>
    <scope>NUCLEOTIDE SEQUENCE [LARGE SCALE GENOMIC DNA]</scope>
</reference>
<gene>
    <name evidence="1" type="ORF">A3C93_06420</name>
</gene>
<proteinExistence type="predicted"/>
<dbReference type="EMBL" id="MHLO01000016">
    <property type="protein sequence ID" value="OGZ12711.1"/>
    <property type="molecule type" value="Genomic_DNA"/>
</dbReference>
<dbReference type="AlphaFoldDB" id="A0A1G2DIC3"/>
<evidence type="ECO:0000313" key="1">
    <source>
        <dbReference type="EMBL" id="OGZ12711.1"/>
    </source>
</evidence>